<dbReference type="CDD" id="cd00293">
    <property type="entry name" value="USP-like"/>
    <property type="match status" value="1"/>
</dbReference>
<dbReference type="SUPFAM" id="SSF52402">
    <property type="entry name" value="Adenine nucleotide alpha hydrolases-like"/>
    <property type="match status" value="1"/>
</dbReference>
<organism evidence="2">
    <name type="scientific">OCS116 cluster bacterium</name>
    <dbReference type="NCBI Taxonomy" id="2030921"/>
    <lineage>
        <taxon>Bacteria</taxon>
        <taxon>Pseudomonadati</taxon>
        <taxon>Pseudomonadota</taxon>
        <taxon>Alphaproteobacteria</taxon>
        <taxon>OCS116 cluster</taxon>
    </lineage>
</organism>
<sequence length="155" mass="16699">MDCKRKFLVVIDDTDECRIALKYAASRAIATGALITILHVIDNADFQHWLGVEAIMRDEAYANAEQVIKAILDDVESAVELMPEIVVKQGDKREEILDLIKQDEAIAILMLGSAVDGSGPGPLVASLANQSAEVFPIPVTLIPGNLSDKDISALS</sequence>
<name>A0A2A4Z4Z4_9PROT</name>
<proteinExistence type="predicted"/>
<dbReference type="AlphaFoldDB" id="A0A2A4Z4Z4"/>
<evidence type="ECO:0000259" key="1">
    <source>
        <dbReference type="Pfam" id="PF00582"/>
    </source>
</evidence>
<dbReference type="InterPro" id="IPR006016">
    <property type="entry name" value="UspA"/>
</dbReference>
<dbReference type="EMBL" id="NVUS01000005">
    <property type="protein sequence ID" value="PCJ02097.1"/>
    <property type="molecule type" value="Genomic_DNA"/>
</dbReference>
<dbReference type="Gene3D" id="3.40.50.620">
    <property type="entry name" value="HUPs"/>
    <property type="match status" value="1"/>
</dbReference>
<protein>
    <submittedName>
        <fullName evidence="2">Universal stress protein UspA</fullName>
    </submittedName>
</protein>
<feature type="domain" description="UspA" evidence="1">
    <location>
        <begin position="5"/>
        <end position="143"/>
    </location>
</feature>
<dbReference type="InterPro" id="IPR014729">
    <property type="entry name" value="Rossmann-like_a/b/a_fold"/>
</dbReference>
<comment type="caution">
    <text evidence="2">The sequence shown here is derived from an EMBL/GenBank/DDBJ whole genome shotgun (WGS) entry which is preliminary data.</text>
</comment>
<evidence type="ECO:0000313" key="2">
    <source>
        <dbReference type="EMBL" id="PCJ02097.1"/>
    </source>
</evidence>
<gene>
    <name evidence="2" type="ORF">COB13_05750</name>
</gene>
<dbReference type="Pfam" id="PF00582">
    <property type="entry name" value="Usp"/>
    <property type="match status" value="1"/>
</dbReference>
<reference key="1">
    <citation type="submission" date="2017-08" db="EMBL/GenBank/DDBJ databases">
        <title>A dynamic microbial community with high functional redundancy inhabits the cold, oxic subseafloor aquifer.</title>
        <authorList>
            <person name="Tully B.J."/>
            <person name="Wheat C.G."/>
            <person name="Glazer B.T."/>
            <person name="Huber J.A."/>
        </authorList>
    </citation>
    <scope>NUCLEOTIDE SEQUENCE [LARGE SCALE GENOMIC DNA]</scope>
</reference>
<accession>A0A2A4Z4Z4</accession>
<reference evidence="2" key="2">
    <citation type="journal article" date="2018" name="ISME J.">
        <title>A dynamic microbial community with high functional redundancy inhabits the cold, oxic subseafloor aquifer.</title>
        <authorList>
            <person name="Tully B.J."/>
            <person name="Wheat C.G."/>
            <person name="Glazer B.T."/>
            <person name="Huber J.A."/>
        </authorList>
    </citation>
    <scope>NUCLEOTIDE SEQUENCE</scope>
    <source>
        <strain evidence="2">NORP83</strain>
    </source>
</reference>